<sequence length="37" mass="4215">MREPGYPWASSWLELNASIHIVIVNCQALRRCDGLNT</sequence>
<proteinExistence type="predicted"/>
<accession>A0A2P2N341</accession>
<organism evidence="1">
    <name type="scientific">Rhizophora mucronata</name>
    <name type="common">Asiatic mangrove</name>
    <dbReference type="NCBI Taxonomy" id="61149"/>
    <lineage>
        <taxon>Eukaryota</taxon>
        <taxon>Viridiplantae</taxon>
        <taxon>Streptophyta</taxon>
        <taxon>Embryophyta</taxon>
        <taxon>Tracheophyta</taxon>
        <taxon>Spermatophyta</taxon>
        <taxon>Magnoliopsida</taxon>
        <taxon>eudicotyledons</taxon>
        <taxon>Gunneridae</taxon>
        <taxon>Pentapetalae</taxon>
        <taxon>rosids</taxon>
        <taxon>fabids</taxon>
        <taxon>Malpighiales</taxon>
        <taxon>Rhizophoraceae</taxon>
        <taxon>Rhizophora</taxon>
    </lineage>
</organism>
<protein>
    <submittedName>
        <fullName evidence="1">Uncharacterized protein</fullName>
    </submittedName>
</protein>
<dbReference type="AlphaFoldDB" id="A0A2P2N341"/>
<evidence type="ECO:0000313" key="1">
    <source>
        <dbReference type="EMBL" id="MBX36893.1"/>
    </source>
</evidence>
<name>A0A2P2N341_RHIMU</name>
<dbReference type="EMBL" id="GGEC01056409">
    <property type="protein sequence ID" value="MBX36893.1"/>
    <property type="molecule type" value="Transcribed_RNA"/>
</dbReference>
<reference evidence="1" key="1">
    <citation type="submission" date="2018-02" db="EMBL/GenBank/DDBJ databases">
        <title>Rhizophora mucronata_Transcriptome.</title>
        <authorList>
            <person name="Meera S.P."/>
            <person name="Sreeshan A."/>
            <person name="Augustine A."/>
        </authorList>
    </citation>
    <scope>NUCLEOTIDE SEQUENCE</scope>
    <source>
        <tissue evidence="1">Leaf</tissue>
    </source>
</reference>